<feature type="region of interest" description="Disordered" evidence="1">
    <location>
        <begin position="1"/>
        <end position="41"/>
    </location>
</feature>
<dbReference type="RefSeq" id="XP_031891306.1">
    <property type="nucleotide sequence ID" value="XM_032028766.1"/>
</dbReference>
<feature type="compositionally biased region" description="Pro residues" evidence="1">
    <location>
        <begin position="172"/>
        <end position="191"/>
    </location>
</feature>
<proteinExistence type="predicted"/>
<sequence length="220" mass="23329">MPFILDTRIPKGGGSSGGRGSSGKSSSSKSKSKSSKSKYKSKGGYAAGGGAGGGSGGNNGFAQLPVWARVLIILAIIWFILFLIAFTYYLMKELKRKKEGKSFRLGHVFGHALLVSTGLWIPVFLYKKFIGSKKEKSGTYAKIEEGHGKEGNNHDSWYGGAAGVENKYDPVSGPPPYRPQSPNPAPAPAPVPAQTGAAADYYMPQPPSHTAPTQHPPQYG</sequence>
<feature type="compositionally biased region" description="Basic residues" evidence="1">
    <location>
        <begin position="30"/>
        <end position="41"/>
    </location>
</feature>
<keyword evidence="4" id="KW-1185">Reference proteome</keyword>
<feature type="transmembrane region" description="Helical" evidence="2">
    <location>
        <begin position="66"/>
        <end position="91"/>
    </location>
</feature>
<keyword evidence="2" id="KW-0472">Membrane</keyword>
<evidence type="ECO:0000313" key="3">
    <source>
        <dbReference type="EMBL" id="KAF4480261.1"/>
    </source>
</evidence>
<dbReference type="AlphaFoldDB" id="A0A7J6IWA7"/>
<reference evidence="3 4" key="2">
    <citation type="submission" date="2020-04" db="EMBL/GenBank/DDBJ databases">
        <title>Genome sequencing and assembly of multiple isolates from the Colletotrichum gloeosporioides species complex.</title>
        <authorList>
            <person name="Gan P."/>
            <person name="Shirasu K."/>
        </authorList>
    </citation>
    <scope>NUCLEOTIDE SEQUENCE [LARGE SCALE GENOMIC DNA]</scope>
    <source>
        <strain evidence="3 4">Nara gc5</strain>
    </source>
</reference>
<accession>A0A7J6IWA7</accession>
<name>A0A7J6IWA7_COLFN</name>
<keyword evidence="2" id="KW-1133">Transmembrane helix</keyword>
<dbReference type="EMBL" id="ANPB02000006">
    <property type="protein sequence ID" value="KAF4480261.1"/>
    <property type="molecule type" value="Genomic_DNA"/>
</dbReference>
<dbReference type="OrthoDB" id="4851104at2759"/>
<gene>
    <name evidence="3" type="ORF">CGGC5_v011144</name>
</gene>
<reference evidence="3 4" key="1">
    <citation type="submission" date="2012-08" db="EMBL/GenBank/DDBJ databases">
        <authorList>
            <person name="Gan P.H.P."/>
            <person name="Ikeda K."/>
            <person name="Irieda H."/>
            <person name="Narusaka M."/>
            <person name="O'Connell R.J."/>
            <person name="Narusaka Y."/>
            <person name="Takano Y."/>
            <person name="Kubo Y."/>
            <person name="Shirasu K."/>
        </authorList>
    </citation>
    <scope>NUCLEOTIDE SEQUENCE [LARGE SCALE GENOMIC DNA]</scope>
    <source>
        <strain evidence="3 4">Nara gc5</strain>
    </source>
</reference>
<evidence type="ECO:0000256" key="1">
    <source>
        <dbReference type="SAM" id="MobiDB-lite"/>
    </source>
</evidence>
<evidence type="ECO:0000256" key="2">
    <source>
        <dbReference type="SAM" id="Phobius"/>
    </source>
</evidence>
<organism evidence="3 4">
    <name type="scientific">Colletotrichum fructicola (strain Nara gc5)</name>
    <name type="common">Anthracnose fungus</name>
    <name type="synonym">Colletotrichum gloeosporioides (strain Nara gc5)</name>
    <dbReference type="NCBI Taxonomy" id="1213859"/>
    <lineage>
        <taxon>Eukaryota</taxon>
        <taxon>Fungi</taxon>
        <taxon>Dikarya</taxon>
        <taxon>Ascomycota</taxon>
        <taxon>Pezizomycotina</taxon>
        <taxon>Sordariomycetes</taxon>
        <taxon>Hypocreomycetidae</taxon>
        <taxon>Glomerellales</taxon>
        <taxon>Glomerellaceae</taxon>
        <taxon>Colletotrichum</taxon>
        <taxon>Colletotrichum gloeosporioides species complex</taxon>
    </lineage>
</organism>
<feature type="region of interest" description="Disordered" evidence="1">
    <location>
        <begin position="166"/>
        <end position="220"/>
    </location>
</feature>
<dbReference type="Proteomes" id="UP000011096">
    <property type="component" value="Unassembled WGS sequence"/>
</dbReference>
<keyword evidence="2" id="KW-0812">Transmembrane</keyword>
<comment type="caution">
    <text evidence="3">The sequence shown here is derived from an EMBL/GenBank/DDBJ whole genome shotgun (WGS) entry which is preliminary data.</text>
</comment>
<feature type="transmembrane region" description="Helical" evidence="2">
    <location>
        <begin position="103"/>
        <end position="126"/>
    </location>
</feature>
<dbReference type="InParanoid" id="A0A7J6IWA7"/>
<evidence type="ECO:0000313" key="4">
    <source>
        <dbReference type="Proteomes" id="UP000011096"/>
    </source>
</evidence>
<protein>
    <submittedName>
        <fullName evidence="3">Uncharacterized protein</fullName>
    </submittedName>
</protein>
<feature type="compositionally biased region" description="Gly residues" evidence="1">
    <location>
        <begin position="11"/>
        <end position="21"/>
    </location>
</feature>
<dbReference type="GeneID" id="43612858"/>